<protein>
    <recommendedName>
        <fullName evidence="1">dynamin GTPase</fullName>
        <ecNumber evidence="1">3.6.5.5</ecNumber>
    </recommendedName>
</protein>
<dbReference type="EC" id="3.6.5.5" evidence="1"/>
<organism evidence="12 13">
    <name type="scientific">Vitis vinifera</name>
    <name type="common">Grape</name>
    <dbReference type="NCBI Taxonomy" id="29760"/>
    <lineage>
        <taxon>Eukaryota</taxon>
        <taxon>Viridiplantae</taxon>
        <taxon>Streptophyta</taxon>
        <taxon>Embryophyta</taxon>
        <taxon>Tracheophyta</taxon>
        <taxon>Spermatophyta</taxon>
        <taxon>Magnoliopsida</taxon>
        <taxon>eudicotyledons</taxon>
        <taxon>Gunneridae</taxon>
        <taxon>Pentapetalae</taxon>
        <taxon>rosids</taxon>
        <taxon>Vitales</taxon>
        <taxon>Vitaceae</taxon>
        <taxon>Viteae</taxon>
        <taxon>Vitis</taxon>
    </lineage>
</organism>
<dbReference type="Pfam" id="PF00169">
    <property type="entry name" value="PH"/>
    <property type="match status" value="1"/>
</dbReference>
<evidence type="ECO:0000259" key="9">
    <source>
        <dbReference type="PROSITE" id="PS50003"/>
    </source>
</evidence>
<proteinExistence type="inferred from homology"/>
<name>A0A438FJE1_VITVI</name>
<dbReference type="SUPFAM" id="SSF50729">
    <property type="entry name" value="PH domain-like"/>
    <property type="match status" value="1"/>
</dbReference>
<dbReference type="GO" id="GO:0005525">
    <property type="term" value="F:GTP binding"/>
    <property type="evidence" value="ECO:0007669"/>
    <property type="project" value="UniProtKB-KW"/>
</dbReference>
<feature type="compositionally biased region" description="Basic and acidic residues" evidence="8">
    <location>
        <begin position="759"/>
        <end position="770"/>
    </location>
</feature>
<evidence type="ECO:0000256" key="3">
    <source>
        <dbReference type="ARBA" id="ARBA00022741"/>
    </source>
</evidence>
<dbReference type="InterPro" id="IPR019762">
    <property type="entry name" value="Dynamin_GTPase_CS"/>
</dbReference>
<feature type="compositionally biased region" description="Low complexity" evidence="8">
    <location>
        <begin position="537"/>
        <end position="549"/>
    </location>
</feature>
<dbReference type="PROSITE" id="PS00410">
    <property type="entry name" value="G_DYNAMIN_1"/>
    <property type="match status" value="1"/>
</dbReference>
<keyword evidence="6" id="KW-0505">Motor protein</keyword>
<accession>A0A438FJE1</accession>
<dbReference type="Gene3D" id="3.40.50.300">
    <property type="entry name" value="P-loop containing nucleotide triphosphate hydrolases"/>
    <property type="match status" value="1"/>
</dbReference>
<dbReference type="InterPro" id="IPR027417">
    <property type="entry name" value="P-loop_NTPase"/>
</dbReference>
<feature type="compositionally biased region" description="Polar residues" evidence="8">
    <location>
        <begin position="999"/>
        <end position="1008"/>
    </location>
</feature>
<dbReference type="InterPro" id="IPR045063">
    <property type="entry name" value="Dynamin_N"/>
</dbReference>
<reference evidence="12 13" key="1">
    <citation type="journal article" date="2018" name="PLoS Genet.">
        <title>Population sequencing reveals clonal diversity and ancestral inbreeding in the grapevine cultivar Chardonnay.</title>
        <authorList>
            <person name="Roach M.J."/>
            <person name="Johnson D.L."/>
            <person name="Bohlmann J."/>
            <person name="van Vuuren H.J."/>
            <person name="Jones S.J."/>
            <person name="Pretorius I.S."/>
            <person name="Schmidt S.A."/>
            <person name="Borneman A.R."/>
        </authorList>
    </citation>
    <scope>NUCLEOTIDE SEQUENCE [LARGE SCALE GENOMIC DNA]</scope>
    <source>
        <strain evidence="13">cv. Chardonnay</strain>
        <tissue evidence="12">Leaf</tissue>
    </source>
</reference>
<evidence type="ECO:0000256" key="1">
    <source>
        <dbReference type="ARBA" id="ARBA00011980"/>
    </source>
</evidence>
<dbReference type="InterPro" id="IPR000375">
    <property type="entry name" value="Dynamin_stalk"/>
</dbReference>
<keyword evidence="3 7" id="KW-0547">Nucleotide-binding</keyword>
<dbReference type="FunFam" id="1.20.120.1240:FF:000015">
    <property type="entry name" value="Dynamin-2A"/>
    <property type="match status" value="1"/>
</dbReference>
<evidence type="ECO:0000256" key="5">
    <source>
        <dbReference type="ARBA" id="ARBA00023134"/>
    </source>
</evidence>
<dbReference type="InterPro" id="IPR022812">
    <property type="entry name" value="Dynamin"/>
</dbReference>
<dbReference type="GO" id="GO:0003924">
    <property type="term" value="F:GTPase activity"/>
    <property type="evidence" value="ECO:0007669"/>
    <property type="project" value="InterPro"/>
</dbReference>
<keyword evidence="2" id="KW-0493">Microtubule</keyword>
<dbReference type="Gene3D" id="2.30.29.30">
    <property type="entry name" value="Pleckstrin-homology domain (PH domain)/Phosphotyrosine-binding domain (PTB)"/>
    <property type="match status" value="1"/>
</dbReference>
<dbReference type="PROSITE" id="PS51388">
    <property type="entry name" value="GED"/>
    <property type="match status" value="1"/>
</dbReference>
<feature type="compositionally biased region" description="Basic and acidic residues" evidence="8">
    <location>
        <begin position="512"/>
        <end position="529"/>
    </location>
</feature>
<comment type="caution">
    <text evidence="12">The sequence shown here is derived from an EMBL/GenBank/DDBJ whole genome shotgun (WGS) entry which is preliminary data.</text>
</comment>
<dbReference type="FunFam" id="1.20.120.1240:FF:000017">
    <property type="entry name" value="Dynamin-2A"/>
    <property type="match status" value="1"/>
</dbReference>
<feature type="region of interest" description="Disordered" evidence="8">
    <location>
        <begin position="753"/>
        <end position="776"/>
    </location>
</feature>
<evidence type="ECO:0000259" key="11">
    <source>
        <dbReference type="PROSITE" id="PS51718"/>
    </source>
</evidence>
<dbReference type="FunFam" id="2.30.29.30:FF:000212">
    <property type="entry name" value="Dynamin-2A"/>
    <property type="match status" value="1"/>
</dbReference>
<feature type="domain" description="PH" evidence="9">
    <location>
        <begin position="642"/>
        <end position="822"/>
    </location>
</feature>
<feature type="region of interest" description="Disordered" evidence="8">
    <location>
        <begin position="512"/>
        <end position="571"/>
    </location>
</feature>
<evidence type="ECO:0000313" key="12">
    <source>
        <dbReference type="EMBL" id="RVW60091.1"/>
    </source>
</evidence>
<dbReference type="GO" id="GO:0005874">
    <property type="term" value="C:microtubule"/>
    <property type="evidence" value="ECO:0007669"/>
    <property type="project" value="UniProtKB-KW"/>
</dbReference>
<evidence type="ECO:0000256" key="4">
    <source>
        <dbReference type="ARBA" id="ARBA00022801"/>
    </source>
</evidence>
<evidence type="ECO:0000256" key="2">
    <source>
        <dbReference type="ARBA" id="ARBA00022701"/>
    </source>
</evidence>
<dbReference type="Gene3D" id="1.20.120.1240">
    <property type="entry name" value="Dynamin, middle domain"/>
    <property type="match status" value="2"/>
</dbReference>
<evidence type="ECO:0000256" key="6">
    <source>
        <dbReference type="ARBA" id="ARBA00023175"/>
    </source>
</evidence>
<evidence type="ECO:0000259" key="10">
    <source>
        <dbReference type="PROSITE" id="PS51388"/>
    </source>
</evidence>
<keyword evidence="5 7" id="KW-0342">GTP-binding</keyword>
<dbReference type="PRINTS" id="PR00195">
    <property type="entry name" value="DYNAMIN"/>
</dbReference>
<dbReference type="EMBL" id="QGNW01000870">
    <property type="protein sequence ID" value="RVW60091.1"/>
    <property type="molecule type" value="Genomic_DNA"/>
</dbReference>
<dbReference type="SUPFAM" id="SSF52540">
    <property type="entry name" value="P-loop containing nucleoside triphosphate hydrolases"/>
    <property type="match status" value="1"/>
</dbReference>
<dbReference type="Pfam" id="PF02212">
    <property type="entry name" value="GED"/>
    <property type="match status" value="1"/>
</dbReference>
<evidence type="ECO:0000313" key="13">
    <source>
        <dbReference type="Proteomes" id="UP000288805"/>
    </source>
</evidence>
<dbReference type="PANTHER" id="PTHR11566">
    <property type="entry name" value="DYNAMIN"/>
    <property type="match status" value="1"/>
</dbReference>
<dbReference type="AlphaFoldDB" id="A0A438FJE1"/>
<dbReference type="InterPro" id="IPR030381">
    <property type="entry name" value="G_DYNAMIN_dom"/>
</dbReference>
<feature type="region of interest" description="Disordered" evidence="8">
    <location>
        <begin position="956"/>
        <end position="1051"/>
    </location>
</feature>
<dbReference type="Pfam" id="PF01031">
    <property type="entry name" value="Dynamin_M"/>
    <property type="match status" value="1"/>
</dbReference>
<feature type="domain" description="Dynamin-type G" evidence="11">
    <location>
        <begin position="38"/>
        <end position="308"/>
    </location>
</feature>
<dbReference type="GO" id="GO:0005737">
    <property type="term" value="C:cytoplasm"/>
    <property type="evidence" value="ECO:0007669"/>
    <property type="project" value="UniProtKB-ARBA"/>
</dbReference>
<dbReference type="InterPro" id="IPR011993">
    <property type="entry name" value="PH-like_dom_sf"/>
</dbReference>
<gene>
    <name evidence="12" type="primary">DRP2B_4</name>
    <name evidence="12" type="ORF">CK203_086549</name>
</gene>
<feature type="compositionally biased region" description="Basic and acidic residues" evidence="8">
    <location>
        <begin position="552"/>
        <end position="565"/>
    </location>
</feature>
<sequence>MEAIDELVQLSESMRQAAALLADEDVDENSSSSSSRRGSTFLNVVALGNVGAGKSAVLNSLIGHPVLPTGENGATRAPICIDLQKDGSLSSKSIILQIDNKSQQVSASALRHSLQDRLSKGASGKSRDEIYLKLRTSTAPPLKLVDLPGLDQRIMDETLVSDYAQHNDAILLVIVPAAQAPEIASSRALKIAKEYDGDGTRTIGVISKIDQAASDQKILAAVQALLLNQGPRSTSEMPWVALIGQSVSIASAQSGSVGSENSLETAWRAESESLKSILTGAPQSKLGRIALVDALAQQIRSRMKVRLPNLLSGLQGKSQIVGDELARLGEQMVHSSEGTRAIALELCREFEDKFLLHIAGGEGAGWKVVASFEGNFPNRIKQLPLDRHFDINNVKRIVLEADGYQPYLISPEKGLRSLIKGVLELAKEPSRLCVDEVHRVLVDVVSAAANATPGLGRYPPFKREVVAIATAALDVFKNEAKKMVVALVDMERAFVPPQHFIRLVQRRMERQRREEELKNRSSKKGHEAEQSILNRATSPQTGGQQSGGSLKSMKDKSGQSEKETQEGSALKIAGPGGEITAGMLLYSSACAELDAYCQFLNLLYHVIKLPRISEVTLTCIMACIVHLLLYQHLSLSLSNLLLYTYTGFLLKKSEKTNGWSRRWFVLNEKTGKLGYTKKQEERHFRGVITLECAQLLAPCQNDFEGKVSSSSVLIWLRAHDESGLLLKFWISVQVIEHASFHLCAVQECNVEEVSDEEEPPRKSSKDKKANGPDSGKNTSLVFKITSKVPYKTVLKAHSAVVLKAESMADKVEWVNKISSVIQPSKGGQMKGASTEGGLTMRQSLSDGSLDTMVRRPADPEEELRWMSQEVRGYVEAVLNSLAANVPKAVVLCQVEKAKEDMLNQLYSSISAQSTARIEELLLEDQNVKRRRERYQKQSSLLSKLTRQLSIHDNRAAAASSWSNGVGGAESSPRTSGPSGGDDWRSAFDAAANGPVDYNTDLSRSGSNGHSRHYSDPAQNGDVGSGSNSSRRTPNRRPPAPPQSGSSGYKFF</sequence>
<dbReference type="PROSITE" id="PS51718">
    <property type="entry name" value="G_DYNAMIN_2"/>
    <property type="match status" value="1"/>
</dbReference>
<comment type="similarity">
    <text evidence="7">Belongs to the TRAFAC class dynamin-like GTPase superfamily. Dynamin/Fzo/YdjA family.</text>
</comment>
<dbReference type="InterPro" id="IPR001401">
    <property type="entry name" value="Dynamin_GTPase"/>
</dbReference>
<dbReference type="FunFam" id="3.40.50.300:FF:000722">
    <property type="entry name" value="Dynamin-2B isoform A"/>
    <property type="match status" value="1"/>
</dbReference>
<dbReference type="SMART" id="SM00053">
    <property type="entry name" value="DYNc"/>
    <property type="match status" value="1"/>
</dbReference>
<evidence type="ECO:0000256" key="7">
    <source>
        <dbReference type="RuleBase" id="RU003932"/>
    </source>
</evidence>
<feature type="domain" description="GED" evidence="10">
    <location>
        <begin position="863"/>
        <end position="956"/>
    </location>
</feature>
<dbReference type="SMART" id="SM00233">
    <property type="entry name" value="PH"/>
    <property type="match status" value="1"/>
</dbReference>
<evidence type="ECO:0000256" key="8">
    <source>
        <dbReference type="SAM" id="MobiDB-lite"/>
    </source>
</evidence>
<dbReference type="Pfam" id="PF00350">
    <property type="entry name" value="Dynamin_N"/>
    <property type="match status" value="1"/>
</dbReference>
<dbReference type="Proteomes" id="UP000288805">
    <property type="component" value="Unassembled WGS sequence"/>
</dbReference>
<dbReference type="PANTHER" id="PTHR11566:SF219">
    <property type="entry name" value="DYNAMIN GTPASE"/>
    <property type="match status" value="1"/>
</dbReference>
<dbReference type="InterPro" id="IPR020850">
    <property type="entry name" value="GED_dom"/>
</dbReference>
<dbReference type="InterPro" id="IPR001849">
    <property type="entry name" value="PH_domain"/>
</dbReference>
<dbReference type="PROSITE" id="PS50003">
    <property type="entry name" value="PH_DOMAIN"/>
    <property type="match status" value="1"/>
</dbReference>
<dbReference type="InterPro" id="IPR003130">
    <property type="entry name" value="GED"/>
</dbReference>
<dbReference type="CDD" id="cd08771">
    <property type="entry name" value="DLP_1"/>
    <property type="match status" value="1"/>
</dbReference>
<feature type="region of interest" description="Disordered" evidence="8">
    <location>
        <begin position="824"/>
        <end position="843"/>
    </location>
</feature>
<keyword evidence="4" id="KW-0378">Hydrolase</keyword>